<keyword evidence="4" id="KW-0067">ATP-binding</keyword>
<organism evidence="7 8">
    <name type="scientific">Nocardia aurantiaca</name>
    <dbReference type="NCBI Taxonomy" id="2675850"/>
    <lineage>
        <taxon>Bacteria</taxon>
        <taxon>Bacillati</taxon>
        <taxon>Actinomycetota</taxon>
        <taxon>Actinomycetes</taxon>
        <taxon>Mycobacteriales</taxon>
        <taxon>Nocardiaceae</taxon>
        <taxon>Nocardia</taxon>
    </lineage>
</organism>
<dbReference type="InterPro" id="IPR004147">
    <property type="entry name" value="ABC1_dom"/>
</dbReference>
<keyword evidence="2" id="KW-0808">Transferase</keyword>
<dbReference type="EMBL" id="WMBB01000011">
    <property type="protein sequence ID" value="MTE15780.1"/>
    <property type="molecule type" value="Genomic_DNA"/>
</dbReference>
<dbReference type="InterPro" id="IPR011009">
    <property type="entry name" value="Kinase-like_dom_sf"/>
</dbReference>
<evidence type="ECO:0000256" key="4">
    <source>
        <dbReference type="ARBA" id="ARBA00022840"/>
    </source>
</evidence>
<dbReference type="InterPro" id="IPR034646">
    <property type="entry name" value="ADCK3_dom"/>
</dbReference>
<evidence type="ECO:0000256" key="5">
    <source>
        <dbReference type="SAM" id="MobiDB-lite"/>
    </source>
</evidence>
<dbReference type="AlphaFoldDB" id="A0A6I3L4B0"/>
<dbReference type="Proteomes" id="UP000432464">
    <property type="component" value="Unassembled WGS sequence"/>
</dbReference>
<dbReference type="PANTHER" id="PTHR43851:SF3">
    <property type="entry name" value="COENZYME Q8"/>
    <property type="match status" value="1"/>
</dbReference>
<gene>
    <name evidence="7" type="ORF">GLP40_23785</name>
</gene>
<comment type="caution">
    <text evidence="7">The sequence shown here is derived from an EMBL/GenBank/DDBJ whole genome shotgun (WGS) entry which is preliminary data.</text>
</comment>
<accession>A0A6I3L4B0</accession>
<comment type="similarity">
    <text evidence="1">Belongs to the protein kinase superfamily. ADCK protein kinase family.</text>
</comment>
<dbReference type="PANTHER" id="PTHR43851">
    <property type="match status" value="1"/>
</dbReference>
<dbReference type="CDD" id="cd13970">
    <property type="entry name" value="ABC1_ADCK3"/>
    <property type="match status" value="1"/>
</dbReference>
<dbReference type="GO" id="GO:0005524">
    <property type="term" value="F:ATP binding"/>
    <property type="evidence" value="ECO:0007669"/>
    <property type="project" value="UniProtKB-KW"/>
</dbReference>
<evidence type="ECO:0000256" key="2">
    <source>
        <dbReference type="ARBA" id="ARBA00022679"/>
    </source>
</evidence>
<evidence type="ECO:0000256" key="1">
    <source>
        <dbReference type="ARBA" id="ARBA00009670"/>
    </source>
</evidence>
<proteinExistence type="inferred from homology"/>
<feature type="region of interest" description="Disordered" evidence="5">
    <location>
        <begin position="1"/>
        <end position="22"/>
    </location>
</feature>
<evidence type="ECO:0000259" key="6">
    <source>
        <dbReference type="Pfam" id="PF03109"/>
    </source>
</evidence>
<keyword evidence="7" id="KW-0418">Kinase</keyword>
<protein>
    <submittedName>
        <fullName evidence="7">AarF/ABC1/UbiB kinase family protein</fullName>
    </submittedName>
</protein>
<dbReference type="Pfam" id="PF03109">
    <property type="entry name" value="ABC1"/>
    <property type="match status" value="1"/>
</dbReference>
<reference evidence="7 8" key="1">
    <citation type="submission" date="2019-11" db="EMBL/GenBank/DDBJ databases">
        <title>Nocardia sp. nov. CT2-14 isolated from soil.</title>
        <authorList>
            <person name="Kanchanasin P."/>
            <person name="Tanasupawat S."/>
            <person name="Yuki M."/>
            <person name="Kudo T."/>
        </authorList>
    </citation>
    <scope>NUCLEOTIDE SEQUENCE [LARGE SCALE GENOMIC DNA]</scope>
    <source>
        <strain evidence="7 8">CT2-14</strain>
    </source>
</reference>
<dbReference type="SUPFAM" id="SSF56112">
    <property type="entry name" value="Protein kinase-like (PK-like)"/>
    <property type="match status" value="1"/>
</dbReference>
<sequence>MAFAGRQVAGASKRAQGRPAGEIDREIQLRTAEHMAEVLGELKGCAAKLGQVLGIYELALPPELAEPYRIALGRLQDAAPPMLPRTVHAVLAASFGPDWRDNFREFDDRRAASATIGQVHRAIWHDGRAVAVKVMYPGARAAVDSDLRQLRGLAWLTPVFAPHTDGRAVVDELAECLRMELDFEAEARSQRRFADAYADDPDFRVPQVVAQRGDVIVGEWLDGIPLSHLIAAGAQDERNRVGMLAVRFFWSSAPRSGLLYGDPHPGNFRVLPDGRLGVVDFGACPAWPPAQFPALVHDLADALINGGPADLDLVTRQHGFTDDQRGLDSAGLAEKLLPFTELLRHETFRLDTEWLRGRTLDTMSPKLSNAYRQLGIPAYLMPFQRALVTLLGLIAQLGTTGPMRDEILRWSPELSAVMDRYRTRTGQPTDLNVVRLRRVGAAATGFAAG</sequence>
<feature type="domain" description="ABC1 atypical kinase-like" evidence="6">
    <location>
        <begin position="74"/>
        <end position="287"/>
    </location>
</feature>
<dbReference type="GO" id="GO:0016301">
    <property type="term" value="F:kinase activity"/>
    <property type="evidence" value="ECO:0007669"/>
    <property type="project" value="UniProtKB-KW"/>
</dbReference>
<dbReference type="InterPro" id="IPR051409">
    <property type="entry name" value="Atypical_kinase_ADCK"/>
</dbReference>
<evidence type="ECO:0000313" key="7">
    <source>
        <dbReference type="EMBL" id="MTE15780.1"/>
    </source>
</evidence>
<evidence type="ECO:0000313" key="8">
    <source>
        <dbReference type="Proteomes" id="UP000432464"/>
    </source>
</evidence>
<keyword evidence="3" id="KW-0547">Nucleotide-binding</keyword>
<keyword evidence="8" id="KW-1185">Reference proteome</keyword>
<evidence type="ECO:0000256" key="3">
    <source>
        <dbReference type="ARBA" id="ARBA00022741"/>
    </source>
</evidence>
<name>A0A6I3L4B0_9NOCA</name>